<dbReference type="UniPathway" id="UPA00085"/>
<keyword evidence="6 10" id="KW-0443">Lipid metabolism</keyword>
<dbReference type="EMBL" id="VLKN01000004">
    <property type="protein sequence ID" value="TWI03050.1"/>
    <property type="molecule type" value="Genomic_DNA"/>
</dbReference>
<comment type="catalytic activity">
    <reaction evidence="10">
        <text>an acyl phosphate + sn-glycerol 3-phosphate = a 1-acyl-sn-glycero-3-phosphate + phosphate</text>
        <dbReference type="Rhea" id="RHEA:34075"/>
        <dbReference type="ChEBI" id="CHEBI:43474"/>
        <dbReference type="ChEBI" id="CHEBI:57597"/>
        <dbReference type="ChEBI" id="CHEBI:57970"/>
        <dbReference type="ChEBI" id="CHEBI:59918"/>
        <dbReference type="EC" id="2.3.1.275"/>
    </reaction>
</comment>
<keyword evidence="9 10" id="KW-1208">Phospholipid metabolism</keyword>
<dbReference type="GO" id="GO:0043772">
    <property type="term" value="F:acyl-phosphate glycerol-3-phosphate acyltransferase activity"/>
    <property type="evidence" value="ECO:0007669"/>
    <property type="project" value="UniProtKB-UniRule"/>
</dbReference>
<feature type="transmembrane region" description="Helical" evidence="10">
    <location>
        <begin position="53"/>
        <end position="74"/>
    </location>
</feature>
<evidence type="ECO:0000256" key="10">
    <source>
        <dbReference type="HAMAP-Rule" id="MF_01043"/>
    </source>
</evidence>
<evidence type="ECO:0000256" key="6">
    <source>
        <dbReference type="ARBA" id="ARBA00023098"/>
    </source>
</evidence>
<comment type="subunit">
    <text evidence="10">Probably interacts with PlsX.</text>
</comment>
<keyword evidence="1 10" id="KW-1003">Cell membrane</keyword>
<reference evidence="11 12" key="1">
    <citation type="journal article" date="2015" name="Stand. Genomic Sci.">
        <title>Genomic Encyclopedia of Bacterial and Archaeal Type Strains, Phase III: the genomes of soil and plant-associated and newly described type strains.</title>
        <authorList>
            <person name="Whitman W.B."/>
            <person name="Woyke T."/>
            <person name="Klenk H.P."/>
            <person name="Zhou Y."/>
            <person name="Lilburn T.G."/>
            <person name="Beck B.J."/>
            <person name="De Vos P."/>
            <person name="Vandamme P."/>
            <person name="Eisen J.A."/>
            <person name="Garrity G."/>
            <person name="Hugenholtz P."/>
            <person name="Kyrpides N.C."/>
        </authorList>
    </citation>
    <scope>NUCLEOTIDE SEQUENCE [LARGE SCALE GENOMIC DNA]</scope>
    <source>
        <strain evidence="11 12">CGMCC 1.10821</strain>
    </source>
</reference>
<dbReference type="GO" id="GO:0008654">
    <property type="term" value="P:phospholipid biosynthetic process"/>
    <property type="evidence" value="ECO:0007669"/>
    <property type="project" value="UniProtKB-UniRule"/>
</dbReference>
<evidence type="ECO:0000313" key="12">
    <source>
        <dbReference type="Proteomes" id="UP000315167"/>
    </source>
</evidence>
<dbReference type="RefSeq" id="WP_144899621.1">
    <property type="nucleotide sequence ID" value="NZ_VLKN01000004.1"/>
</dbReference>
<keyword evidence="12" id="KW-1185">Reference proteome</keyword>
<keyword evidence="5 10" id="KW-1133">Transmembrane helix</keyword>
<evidence type="ECO:0000256" key="3">
    <source>
        <dbReference type="ARBA" id="ARBA00022679"/>
    </source>
</evidence>
<dbReference type="AlphaFoldDB" id="A0A562L5W4"/>
<evidence type="ECO:0000256" key="8">
    <source>
        <dbReference type="ARBA" id="ARBA00023209"/>
    </source>
</evidence>
<evidence type="ECO:0000313" key="11">
    <source>
        <dbReference type="EMBL" id="TWI03050.1"/>
    </source>
</evidence>
<keyword evidence="11" id="KW-0012">Acyltransferase</keyword>
<dbReference type="EC" id="2.3.1.275" evidence="10"/>
<feature type="transmembrane region" description="Helical" evidence="10">
    <location>
        <begin position="118"/>
        <end position="140"/>
    </location>
</feature>
<evidence type="ECO:0000256" key="7">
    <source>
        <dbReference type="ARBA" id="ARBA00023136"/>
    </source>
</evidence>
<protein>
    <recommendedName>
        <fullName evidence="10">Glycerol-3-phosphate acyltransferase</fullName>
    </recommendedName>
    <alternativeName>
        <fullName evidence="10">Acyl-PO4 G3P acyltransferase</fullName>
    </alternativeName>
    <alternativeName>
        <fullName evidence="10">Acyl-phosphate--glycerol-3-phosphate acyltransferase</fullName>
    </alternativeName>
    <alternativeName>
        <fullName evidence="10">G3P acyltransferase</fullName>
        <shortName evidence="10">GPAT</shortName>
        <ecNumber evidence="10">2.3.1.275</ecNumber>
    </alternativeName>
    <alternativeName>
        <fullName evidence="10">Lysophosphatidic acid synthase</fullName>
        <shortName evidence="10">LPA synthase</shortName>
    </alternativeName>
</protein>
<dbReference type="PANTHER" id="PTHR30309:SF0">
    <property type="entry name" value="GLYCEROL-3-PHOSPHATE ACYLTRANSFERASE-RELATED"/>
    <property type="match status" value="1"/>
</dbReference>
<dbReference type="Pfam" id="PF02660">
    <property type="entry name" value="G3P_acyltransf"/>
    <property type="match status" value="1"/>
</dbReference>
<name>A0A562L5W4_9GAMM</name>
<comment type="function">
    <text evidence="10">Catalyzes the transfer of an acyl group from acyl-phosphate (acyl-PO(4)) to glycerol-3-phosphate (G3P) to form lysophosphatidic acid (LPA). This enzyme utilizes acyl-phosphate as fatty acyl donor, but not acyl-CoA or acyl-ACP.</text>
</comment>
<comment type="similarity">
    <text evidence="10">Belongs to the PlsY family.</text>
</comment>
<dbReference type="Proteomes" id="UP000315167">
    <property type="component" value="Unassembled WGS sequence"/>
</dbReference>
<evidence type="ECO:0000256" key="2">
    <source>
        <dbReference type="ARBA" id="ARBA00022516"/>
    </source>
</evidence>
<dbReference type="GO" id="GO:0005886">
    <property type="term" value="C:plasma membrane"/>
    <property type="evidence" value="ECO:0007669"/>
    <property type="project" value="UniProtKB-SubCell"/>
</dbReference>
<keyword evidence="7 10" id="KW-0472">Membrane</keyword>
<evidence type="ECO:0000256" key="5">
    <source>
        <dbReference type="ARBA" id="ARBA00022989"/>
    </source>
</evidence>
<keyword evidence="3 10" id="KW-0808">Transferase</keyword>
<accession>A0A562L5W4</accession>
<comment type="subcellular location">
    <subcellularLocation>
        <location evidence="10">Cell membrane</location>
        <topology evidence="10">Multi-pass membrane protein</topology>
    </subcellularLocation>
</comment>
<proteinExistence type="inferred from homology"/>
<evidence type="ECO:0000256" key="1">
    <source>
        <dbReference type="ARBA" id="ARBA00022475"/>
    </source>
</evidence>
<dbReference type="SMART" id="SM01207">
    <property type="entry name" value="G3P_acyltransf"/>
    <property type="match status" value="1"/>
</dbReference>
<evidence type="ECO:0000256" key="4">
    <source>
        <dbReference type="ARBA" id="ARBA00022692"/>
    </source>
</evidence>
<sequence>MPPYSGPLLILLVAYLLGSVSGGVVLGRLRGVDIRDQGTGSAGGSNALRTQGFGFAFGVVVIDVGKGVLAAWLGHRFGSPDGPFDVATLGYGCVLAAMAGHVWPCWHGFRGGKGTATLVGGLLVMWPWVLPGMLAAWLVTLLLSGYVGLAMVVAGSCLPLFAGLSGAGLPRWLFAIAVALFLLYTHRGNLQRMAAGGEARMERARVLHRIWRGGRR</sequence>
<keyword evidence="2 10" id="KW-0444">Lipid biosynthesis</keyword>
<evidence type="ECO:0000256" key="9">
    <source>
        <dbReference type="ARBA" id="ARBA00023264"/>
    </source>
</evidence>
<comment type="pathway">
    <text evidence="10">Lipid metabolism; phospholipid metabolism.</text>
</comment>
<dbReference type="HAMAP" id="MF_01043">
    <property type="entry name" value="PlsY"/>
    <property type="match status" value="1"/>
</dbReference>
<comment type="caution">
    <text evidence="11">The sequence shown here is derived from an EMBL/GenBank/DDBJ whole genome shotgun (WGS) entry which is preliminary data.</text>
</comment>
<organism evidence="11 12">
    <name type="scientific">Luteimonas cucumeris</name>
    <dbReference type="NCBI Taxonomy" id="985012"/>
    <lineage>
        <taxon>Bacteria</taxon>
        <taxon>Pseudomonadati</taxon>
        <taxon>Pseudomonadota</taxon>
        <taxon>Gammaproteobacteria</taxon>
        <taxon>Lysobacterales</taxon>
        <taxon>Lysobacteraceae</taxon>
        <taxon>Luteimonas</taxon>
    </lineage>
</organism>
<dbReference type="OrthoDB" id="5293276at2"/>
<feature type="transmembrane region" description="Helical" evidence="10">
    <location>
        <begin position="6"/>
        <end position="27"/>
    </location>
</feature>
<gene>
    <name evidence="10" type="primary">plsY</name>
    <name evidence="11" type="ORF">IP90_02154</name>
</gene>
<keyword evidence="8 10" id="KW-0594">Phospholipid biosynthesis</keyword>
<dbReference type="InterPro" id="IPR003811">
    <property type="entry name" value="G3P_acylTferase_PlsY"/>
</dbReference>
<feature type="transmembrane region" description="Helical" evidence="10">
    <location>
        <begin position="86"/>
        <end position="106"/>
    </location>
</feature>
<feature type="transmembrane region" description="Helical" evidence="10">
    <location>
        <begin position="160"/>
        <end position="184"/>
    </location>
</feature>
<dbReference type="PANTHER" id="PTHR30309">
    <property type="entry name" value="INNER MEMBRANE PROTEIN YGIH"/>
    <property type="match status" value="1"/>
</dbReference>
<keyword evidence="4 10" id="KW-0812">Transmembrane</keyword>